<evidence type="ECO:0000256" key="1">
    <source>
        <dbReference type="SAM" id="MobiDB-lite"/>
    </source>
</evidence>
<accession>A0ABS7QW74</accession>
<evidence type="ECO:0000313" key="2">
    <source>
        <dbReference type="EMBL" id="MBY8887163.1"/>
    </source>
</evidence>
<proteinExistence type="predicted"/>
<feature type="compositionally biased region" description="Low complexity" evidence="1">
    <location>
        <begin position="183"/>
        <end position="205"/>
    </location>
</feature>
<feature type="compositionally biased region" description="Polar residues" evidence="1">
    <location>
        <begin position="123"/>
        <end position="146"/>
    </location>
</feature>
<dbReference type="InterPro" id="IPR025447">
    <property type="entry name" value="DUF4192"/>
</dbReference>
<protein>
    <submittedName>
        <fullName evidence="2">DUF4192 family protein</fullName>
    </submittedName>
</protein>
<sequence>MTQHIEPSIPSPLHRPHSTGSPLPAVRPADDVPATESGPPGRAAAQAVDRTAAKSLSSPEPSDSISDSPKRRAGSGARAEGRASGNSAPVSLPPAAAPDRTTAAVLSQEGNRVVGSGRGERTVGSTQGDNAVGSVQGNSALGSAQGDSAVGSGGPPGAKDAHAEQPGVPTEDTDPHAAQGVTDSPSPNSVSPNSVSPDPVGSSGKSPRRLREAAVVPREEPRVTLRGPADLAEALPFLLGFHPDDSIVLVALHGSQGRFGDRLRVGIPAQEGEWPHLAAQLADSALHSGARRGRPEGIAVFLCQDPRNGEAPHAAMERLRPLAQHLRVACGALDVPVLEALCVSAGRWWSYCCPDETCCPPEGTPISRGGTSVLAAAAAYAGITVRGSLREMTARLAPLDGTRAVAQVRAFDDSYSHLVPRMLRDADCETVRDETLALAGAALERFRAAPARGEDATSDTEDDALLGDDEAATIIVGLQDRDTRDRAAEWMEGTEAVPALRLWRALARRCVAPYDGHAAAPLTLAGWVSWATGDQPAARLAFGRALDADPDYTFARLLHQACNRGLDPEPLRRCLREERGKRLERIVVQRRGGGAGTAPKGRPDSATRPAATARSRSRIRTRRSPVPPTGGDRE</sequence>
<feature type="region of interest" description="Disordered" evidence="1">
    <location>
        <begin position="587"/>
        <end position="634"/>
    </location>
</feature>
<feature type="region of interest" description="Disordered" evidence="1">
    <location>
        <begin position="1"/>
        <end position="222"/>
    </location>
</feature>
<gene>
    <name evidence="2" type="ORF">K7472_20255</name>
</gene>
<keyword evidence="3" id="KW-1185">Reference proteome</keyword>
<dbReference type="EMBL" id="JAINVZ010000014">
    <property type="protein sequence ID" value="MBY8887163.1"/>
    <property type="molecule type" value="Genomic_DNA"/>
</dbReference>
<feature type="compositionally biased region" description="Low complexity" evidence="1">
    <location>
        <begin position="74"/>
        <end position="90"/>
    </location>
</feature>
<feature type="compositionally biased region" description="Low complexity" evidence="1">
    <location>
        <begin position="43"/>
        <end position="67"/>
    </location>
</feature>
<organism evidence="2 3">
    <name type="scientific">Streptantibioticus parmotrematis</name>
    <dbReference type="NCBI Taxonomy" id="2873249"/>
    <lineage>
        <taxon>Bacteria</taxon>
        <taxon>Bacillati</taxon>
        <taxon>Actinomycetota</taxon>
        <taxon>Actinomycetes</taxon>
        <taxon>Kitasatosporales</taxon>
        <taxon>Streptomycetaceae</taxon>
        <taxon>Streptantibioticus</taxon>
    </lineage>
</organism>
<dbReference type="Pfam" id="PF13830">
    <property type="entry name" value="DUF4192"/>
    <property type="match status" value="1"/>
</dbReference>
<name>A0ABS7QW74_9ACTN</name>
<feature type="compositionally biased region" description="Basic and acidic residues" evidence="1">
    <location>
        <begin position="209"/>
        <end position="222"/>
    </location>
</feature>
<evidence type="ECO:0000313" key="3">
    <source>
        <dbReference type="Proteomes" id="UP001198565"/>
    </source>
</evidence>
<comment type="caution">
    <text evidence="2">The sequence shown here is derived from an EMBL/GenBank/DDBJ whole genome shotgun (WGS) entry which is preliminary data.</text>
</comment>
<reference evidence="2 3" key="1">
    <citation type="submission" date="2021-08" db="EMBL/GenBank/DDBJ databases">
        <title>Streptomyces sp. PTM05 isolated from lichen.</title>
        <authorList>
            <person name="Somphong A."/>
            <person name="Phongsopitanun W."/>
            <person name="Tanasupawat S."/>
        </authorList>
    </citation>
    <scope>NUCLEOTIDE SEQUENCE [LARGE SCALE GENOMIC DNA]</scope>
    <source>
        <strain evidence="2 3">Ptm05</strain>
    </source>
</reference>
<dbReference type="Proteomes" id="UP001198565">
    <property type="component" value="Unassembled WGS sequence"/>
</dbReference>